<sequence length="133" mass="14217">MNIKQQKGFSLIEMVIFIVVIGIVASTLLIGLNQSARYSGIPRSDLEASFLANARLQIILMNRYLNGYTLLSDPCTTTPALNICTPLSSYATTNGLIVSTPTISGSNPKVISLSVSGNGNASIQARTYNYANN</sequence>
<gene>
    <name evidence="2" type="ORF">Lwal_0506</name>
</gene>
<keyword evidence="3" id="KW-1185">Reference proteome</keyword>
<dbReference type="PATRIC" id="fig|66969.6.peg.543"/>
<dbReference type="InterPro" id="IPR012902">
    <property type="entry name" value="N_methyl_site"/>
</dbReference>
<dbReference type="OrthoDB" id="5652678at2"/>
<dbReference type="Pfam" id="PF07963">
    <property type="entry name" value="N_methyl"/>
    <property type="match status" value="1"/>
</dbReference>
<evidence type="ECO:0000313" key="2">
    <source>
        <dbReference type="EMBL" id="KTD82577.1"/>
    </source>
</evidence>
<evidence type="ECO:0000313" key="3">
    <source>
        <dbReference type="Proteomes" id="UP000054729"/>
    </source>
</evidence>
<evidence type="ECO:0008006" key="4">
    <source>
        <dbReference type="Google" id="ProtNLM"/>
    </source>
</evidence>
<name>A0A0W1AMM7_9GAMM</name>
<feature type="transmembrane region" description="Helical" evidence="1">
    <location>
        <begin position="12"/>
        <end position="32"/>
    </location>
</feature>
<proteinExistence type="predicted"/>
<accession>A0A0W1AMM7</accession>
<keyword evidence="1" id="KW-1133">Transmembrane helix</keyword>
<dbReference type="SUPFAM" id="SSF54523">
    <property type="entry name" value="Pili subunits"/>
    <property type="match status" value="1"/>
</dbReference>
<dbReference type="AlphaFoldDB" id="A0A0W1AMM7"/>
<dbReference type="NCBIfam" id="TIGR02532">
    <property type="entry name" value="IV_pilin_GFxxxE"/>
    <property type="match status" value="1"/>
</dbReference>
<comment type="caution">
    <text evidence="2">The sequence shown here is derived from an EMBL/GenBank/DDBJ whole genome shotgun (WGS) entry which is preliminary data.</text>
</comment>
<dbReference type="Gene3D" id="3.30.700.10">
    <property type="entry name" value="Glycoprotein, Type 4 Pilin"/>
    <property type="match status" value="1"/>
</dbReference>
<reference evidence="2 3" key="1">
    <citation type="submission" date="2015-11" db="EMBL/GenBank/DDBJ databases">
        <title>Genomic analysis of 38 Legionella species identifies large and diverse effector repertoires.</title>
        <authorList>
            <person name="Burstein D."/>
            <person name="Amaro F."/>
            <person name="Zusman T."/>
            <person name="Lifshitz Z."/>
            <person name="Cohen O."/>
            <person name="Gilbert J.A."/>
            <person name="Pupko T."/>
            <person name="Shuman H.A."/>
            <person name="Segal G."/>
        </authorList>
    </citation>
    <scope>NUCLEOTIDE SEQUENCE [LARGE SCALE GENOMIC DNA]</scope>
    <source>
        <strain evidence="2 3">ATCC 51914</strain>
    </source>
</reference>
<dbReference type="RefSeq" id="WP_058479349.1">
    <property type="nucleotide sequence ID" value="NZ_CAAAIQ010000018.1"/>
</dbReference>
<protein>
    <recommendedName>
        <fullName evidence="4">Tfp pilus assembly protein PilV</fullName>
    </recommendedName>
</protein>
<dbReference type="EMBL" id="LNZB01000009">
    <property type="protein sequence ID" value="KTD82577.1"/>
    <property type="molecule type" value="Genomic_DNA"/>
</dbReference>
<keyword evidence="1" id="KW-0812">Transmembrane</keyword>
<dbReference type="STRING" id="66969.Lwal_0506"/>
<evidence type="ECO:0000256" key="1">
    <source>
        <dbReference type="SAM" id="Phobius"/>
    </source>
</evidence>
<dbReference type="PROSITE" id="PS00409">
    <property type="entry name" value="PROKAR_NTER_METHYL"/>
    <property type="match status" value="1"/>
</dbReference>
<dbReference type="InterPro" id="IPR045584">
    <property type="entry name" value="Pilin-like"/>
</dbReference>
<dbReference type="Proteomes" id="UP000054729">
    <property type="component" value="Unassembled WGS sequence"/>
</dbReference>
<organism evidence="2 3">
    <name type="scientific">Legionella waltersii</name>
    <dbReference type="NCBI Taxonomy" id="66969"/>
    <lineage>
        <taxon>Bacteria</taxon>
        <taxon>Pseudomonadati</taxon>
        <taxon>Pseudomonadota</taxon>
        <taxon>Gammaproteobacteria</taxon>
        <taxon>Legionellales</taxon>
        <taxon>Legionellaceae</taxon>
        <taxon>Legionella</taxon>
    </lineage>
</organism>
<keyword evidence="1" id="KW-0472">Membrane</keyword>